<dbReference type="PANTHER" id="PTHR10039">
    <property type="entry name" value="AMELOGENIN"/>
    <property type="match status" value="1"/>
</dbReference>
<proteinExistence type="predicted"/>
<gene>
    <name evidence="4" type="ORF">N0V84_011132</name>
</gene>
<dbReference type="Proteomes" id="UP001140502">
    <property type="component" value="Unassembled WGS sequence"/>
</dbReference>
<keyword evidence="5" id="KW-1185">Reference proteome</keyword>
<feature type="region of interest" description="Disordered" evidence="2">
    <location>
        <begin position="1"/>
        <end position="53"/>
    </location>
</feature>
<protein>
    <recommendedName>
        <fullName evidence="3">Nephrocystin 3-like N-terminal domain-containing protein</fullName>
    </recommendedName>
</protein>
<feature type="region of interest" description="Disordered" evidence="2">
    <location>
        <begin position="81"/>
        <end position="148"/>
    </location>
</feature>
<dbReference type="OrthoDB" id="5104719at2759"/>
<dbReference type="AlphaFoldDB" id="A0A9W8W3Q6"/>
<dbReference type="InterPro" id="IPR056884">
    <property type="entry name" value="NPHP3-like_N"/>
</dbReference>
<dbReference type="EMBL" id="JAPEUR010000394">
    <property type="protein sequence ID" value="KAJ4310139.1"/>
    <property type="molecule type" value="Genomic_DNA"/>
</dbReference>
<dbReference type="Pfam" id="PF24883">
    <property type="entry name" value="NPHP3_N"/>
    <property type="match status" value="1"/>
</dbReference>
<evidence type="ECO:0000256" key="2">
    <source>
        <dbReference type="SAM" id="MobiDB-lite"/>
    </source>
</evidence>
<organism evidence="4 5">
    <name type="scientific">Fusarium piperis</name>
    <dbReference type="NCBI Taxonomy" id="1435070"/>
    <lineage>
        <taxon>Eukaryota</taxon>
        <taxon>Fungi</taxon>
        <taxon>Dikarya</taxon>
        <taxon>Ascomycota</taxon>
        <taxon>Pezizomycotina</taxon>
        <taxon>Sordariomycetes</taxon>
        <taxon>Hypocreomycetidae</taxon>
        <taxon>Hypocreales</taxon>
        <taxon>Nectriaceae</taxon>
        <taxon>Fusarium</taxon>
        <taxon>Fusarium solani species complex</taxon>
    </lineage>
</organism>
<feature type="domain" description="Nephrocystin 3-like N-terminal" evidence="3">
    <location>
        <begin position="490"/>
        <end position="650"/>
    </location>
</feature>
<dbReference type="PANTHER" id="PTHR10039:SF14">
    <property type="entry name" value="NACHT DOMAIN-CONTAINING PROTEIN"/>
    <property type="match status" value="1"/>
</dbReference>
<name>A0A9W8W3Q6_9HYPO</name>
<sequence length="1000" mass="111683">MQKSSESSEALQPGSKGAADGKKTVRFNVPEEEESLTDQNSPTTPRMEMKSTKHKMMTDHIAGHLQFLALLTPRLSTKNLADGEDTEFASSQAPSGNSNPGERSTLGDEFEPEGQETPSIDIQESHGDMSPVRVSEDAVAPQDEEIPQTEPMDWARFLPPDPSHGEEDKITKHMREVGEHKREAGTLLKEAADRFAEADLPREADEAVQTMTRLLPQRDPYVDFNSGVGFEKDLTRESLYDFFNASLSSIDQGVYALLANHCTDEVWEVRSYQDPDEPTGHVLYSRRALFGLLLSCKRSLDILRCIVAGLSDFDVPLSPDTLRTLFPAWDDQVLDAFLQSQSTYDPWGRSNRDPPAPRPLPQVLASPFPPPFQVQGSYNPWVSMSSSGSPVPWLEPPSGSIPALQAQNSYGPWGTPDIGSPVPCPISLPGSISDSRSLVPMVDNASQTPDQGSQDDMDRQLMQHLYATDLSVVKEHIEGAAGCLPREMYAWIFEDANFQRFLHRPRPQLLWIHGDAALCRTMLLCGIIDELCEIPGKVISHSFYQGTASNLDSAAAVMGELIHHLVEQRPSLLVHVREKYELSGKTLSNDLNSRQGLCEVLQIILRHPSMTDTILIIDDVDERTTEVEELFELIASLSLQSSSKWILSSRSGMSVTRQLNLWKRGNLAEIDLNLAQDQISQAVGVYARYKAESLAVRKHYEDSVRSDIYAYLVFNAGGDFLWISIVCRELENAPPGDILKFLSSLPAGLSSLYDLLHFATRHSRDGELCQEVLATVAVVHRPQTVAELKILVRPFEYYHRDDGFKFFITSNCGSFLKIRGDTVDFIDRSARDYICSKIPPADVALQHEHVFNRSLVSLSGVLHRDMYDLGTAGQRYSYIHRPTPNPLAPVRYAAMYWIHHFAAHSRLVEGGGANTHANLISVLTFLRTFGLFWLEAQILIQGDIDIPGMESFIDSFDAEEWTLLKDLRDLTQDLIRLSIDFSPAFQASPMQLAGDKRFVL</sequence>
<accession>A0A9W8W3Q6</accession>
<feature type="compositionally biased region" description="Polar residues" evidence="2">
    <location>
        <begin position="88"/>
        <end position="102"/>
    </location>
</feature>
<evidence type="ECO:0000313" key="5">
    <source>
        <dbReference type="Proteomes" id="UP001140502"/>
    </source>
</evidence>
<keyword evidence="1" id="KW-0677">Repeat</keyword>
<evidence type="ECO:0000259" key="3">
    <source>
        <dbReference type="Pfam" id="PF24883"/>
    </source>
</evidence>
<feature type="compositionally biased region" description="Polar residues" evidence="2">
    <location>
        <begin position="1"/>
        <end position="10"/>
    </location>
</feature>
<evidence type="ECO:0000256" key="1">
    <source>
        <dbReference type="ARBA" id="ARBA00022737"/>
    </source>
</evidence>
<evidence type="ECO:0000313" key="4">
    <source>
        <dbReference type="EMBL" id="KAJ4310139.1"/>
    </source>
</evidence>
<comment type="caution">
    <text evidence="4">The sequence shown here is derived from an EMBL/GenBank/DDBJ whole genome shotgun (WGS) entry which is preliminary data.</text>
</comment>
<reference evidence="4" key="1">
    <citation type="submission" date="2022-10" db="EMBL/GenBank/DDBJ databases">
        <title>Tapping the CABI collections for fungal endophytes: first genome assemblies for Collariella, Neodidymelliopsis, Ascochyta clinopodiicola, Didymella pomorum, Didymosphaeria variabile, Neocosmospora piperis and Neocucurbitaria cava.</title>
        <authorList>
            <person name="Hill R."/>
        </authorList>
    </citation>
    <scope>NUCLEOTIDE SEQUENCE</scope>
    <source>
        <strain evidence="4">IMI 366586</strain>
    </source>
</reference>